<dbReference type="OMA" id="GLWFFNS"/>
<evidence type="ECO:0000313" key="3">
    <source>
        <dbReference type="EMBL" id="EME41442.1"/>
    </source>
</evidence>
<dbReference type="STRING" id="675120.N1PGD5"/>
<dbReference type="PANTHER" id="PTHR38420:SF1">
    <property type="entry name" value="PUTATIVE (AFU_ORTHOLOGUE AFUA_5G14690)-RELATED"/>
    <property type="match status" value="1"/>
</dbReference>
<dbReference type="InterPro" id="IPR019200">
    <property type="entry name" value="ATP_adenylylTrfase_C"/>
</dbReference>
<organism evidence="3 4">
    <name type="scientific">Dothistroma septosporum (strain NZE10 / CBS 128990)</name>
    <name type="common">Red band needle blight fungus</name>
    <name type="synonym">Mycosphaerella pini</name>
    <dbReference type="NCBI Taxonomy" id="675120"/>
    <lineage>
        <taxon>Eukaryota</taxon>
        <taxon>Fungi</taxon>
        <taxon>Dikarya</taxon>
        <taxon>Ascomycota</taxon>
        <taxon>Pezizomycotina</taxon>
        <taxon>Dothideomycetes</taxon>
        <taxon>Dothideomycetidae</taxon>
        <taxon>Mycosphaerellales</taxon>
        <taxon>Mycosphaerellaceae</taxon>
        <taxon>Dothistroma</taxon>
    </lineage>
</organism>
<dbReference type="Gene3D" id="3.30.428.70">
    <property type="match status" value="1"/>
</dbReference>
<reference evidence="4" key="1">
    <citation type="journal article" date="2012" name="PLoS Genet.">
        <title>The genomes of the fungal plant pathogens Cladosporium fulvum and Dothistroma septosporum reveal adaptation to different hosts and lifestyles but also signatures of common ancestry.</title>
        <authorList>
            <person name="de Wit P.J.G.M."/>
            <person name="van der Burgt A."/>
            <person name="Oekmen B."/>
            <person name="Stergiopoulos I."/>
            <person name="Abd-Elsalam K.A."/>
            <person name="Aerts A.L."/>
            <person name="Bahkali A.H."/>
            <person name="Beenen H.G."/>
            <person name="Chettri P."/>
            <person name="Cox M.P."/>
            <person name="Datema E."/>
            <person name="de Vries R.P."/>
            <person name="Dhillon B."/>
            <person name="Ganley A.R."/>
            <person name="Griffiths S.A."/>
            <person name="Guo Y."/>
            <person name="Hamelin R.C."/>
            <person name="Henrissat B."/>
            <person name="Kabir M.S."/>
            <person name="Jashni M.K."/>
            <person name="Kema G."/>
            <person name="Klaubauf S."/>
            <person name="Lapidus A."/>
            <person name="Levasseur A."/>
            <person name="Lindquist E."/>
            <person name="Mehrabi R."/>
            <person name="Ohm R.A."/>
            <person name="Owen T.J."/>
            <person name="Salamov A."/>
            <person name="Schwelm A."/>
            <person name="Schijlen E."/>
            <person name="Sun H."/>
            <person name="van den Burg H.A."/>
            <person name="van Ham R.C.H.J."/>
            <person name="Zhang S."/>
            <person name="Goodwin S.B."/>
            <person name="Grigoriev I.V."/>
            <person name="Collemare J."/>
            <person name="Bradshaw R.E."/>
        </authorList>
    </citation>
    <scope>NUCLEOTIDE SEQUENCE [LARGE SCALE GENOMIC DNA]</scope>
    <source>
        <strain evidence="4">NZE10 / CBS 128990</strain>
    </source>
</reference>
<evidence type="ECO:0000313" key="4">
    <source>
        <dbReference type="Proteomes" id="UP000016933"/>
    </source>
</evidence>
<accession>N1PGD5</accession>
<dbReference type="PANTHER" id="PTHR38420">
    <property type="entry name" value="AP-4-A PHOSPHORYLASE II"/>
    <property type="match status" value="1"/>
</dbReference>
<dbReference type="InterPro" id="IPR043171">
    <property type="entry name" value="Ap4A_phos1/2-like"/>
</dbReference>
<feature type="domain" description="ATP adenylyltransferase C-terminal" evidence="1">
    <location>
        <begin position="182"/>
        <end position="280"/>
    </location>
</feature>
<dbReference type="OrthoDB" id="10267950at2759"/>
<dbReference type="GO" id="GO:0005524">
    <property type="term" value="F:ATP binding"/>
    <property type="evidence" value="ECO:0007669"/>
    <property type="project" value="InterPro"/>
</dbReference>
<name>N1PGD5_DOTSN</name>
<dbReference type="SUPFAM" id="SSF54197">
    <property type="entry name" value="HIT-like"/>
    <property type="match status" value="1"/>
</dbReference>
<proteinExistence type="predicted"/>
<dbReference type="InterPro" id="IPR045759">
    <property type="entry name" value="Ap4A_phos1/2_N"/>
</dbReference>
<dbReference type="Pfam" id="PF19327">
    <property type="entry name" value="Ap4A_phos_N"/>
    <property type="match status" value="1"/>
</dbReference>
<protein>
    <submittedName>
        <fullName evidence="3">Uncharacterized protein</fullName>
    </submittedName>
</protein>
<dbReference type="Proteomes" id="UP000016933">
    <property type="component" value="Unassembled WGS sequence"/>
</dbReference>
<evidence type="ECO:0000259" key="2">
    <source>
        <dbReference type="Pfam" id="PF19327"/>
    </source>
</evidence>
<gene>
    <name evidence="3" type="ORF">DOTSEDRAFT_36842</name>
</gene>
<feature type="domain" description="Ap4A phosphorylase 1/2 N-terminal" evidence="2">
    <location>
        <begin position="22"/>
        <end position="154"/>
    </location>
</feature>
<keyword evidence="4" id="KW-1185">Reference proteome</keyword>
<sequence>MDATPLERRALQNFDDLLEREQLFWKDTQPQVVKSSPFDFEFRVAPSFKSKPVLPADAKGRSEDTGAFGDDDPAFTIESGISHKLILNKFCVVRPQFVLHTTEFEQQSDPLTHRDIEALWQTMQSLGQGKYIGIFNCGAKAGSSIGHKHMQVFPRSDHTIFPDSLVSQHRIDGTAIIPLRHPEVSYEHAVLPNAQTASADAIFRSYENLRHTLQLEQDSPHNAIITGTSITVIPRTQANVGPRAVNAAGMLGMVWVKTGDELEAWKEYGPAKVLKEVGVQHSLP</sequence>
<dbReference type="AlphaFoldDB" id="N1PGD5"/>
<dbReference type="HOGENOM" id="CLU_049915_0_0_1"/>
<reference evidence="3 4" key="2">
    <citation type="journal article" date="2012" name="PLoS Pathog.">
        <title>Diverse lifestyles and strategies of plant pathogenesis encoded in the genomes of eighteen Dothideomycetes fungi.</title>
        <authorList>
            <person name="Ohm R.A."/>
            <person name="Feau N."/>
            <person name="Henrissat B."/>
            <person name="Schoch C.L."/>
            <person name="Horwitz B.A."/>
            <person name="Barry K.W."/>
            <person name="Condon B.J."/>
            <person name="Copeland A.C."/>
            <person name="Dhillon B."/>
            <person name="Glaser F."/>
            <person name="Hesse C.N."/>
            <person name="Kosti I."/>
            <person name="LaButti K."/>
            <person name="Lindquist E.A."/>
            <person name="Lucas S."/>
            <person name="Salamov A.A."/>
            <person name="Bradshaw R.E."/>
            <person name="Ciuffetti L."/>
            <person name="Hamelin R.C."/>
            <person name="Kema G.H.J."/>
            <person name="Lawrence C."/>
            <person name="Scott J.A."/>
            <person name="Spatafora J.W."/>
            <person name="Turgeon B.G."/>
            <person name="de Wit P.J.G.M."/>
            <person name="Zhong S."/>
            <person name="Goodwin S.B."/>
            <person name="Grigoriev I.V."/>
        </authorList>
    </citation>
    <scope>NUCLEOTIDE SEQUENCE [LARGE SCALE GENOMIC DNA]</scope>
    <source>
        <strain evidence="4">NZE10 / CBS 128990</strain>
    </source>
</reference>
<dbReference type="Pfam" id="PF09830">
    <property type="entry name" value="ATP_transf"/>
    <property type="match status" value="1"/>
</dbReference>
<evidence type="ECO:0000259" key="1">
    <source>
        <dbReference type="Pfam" id="PF09830"/>
    </source>
</evidence>
<dbReference type="InterPro" id="IPR009163">
    <property type="entry name" value="Ap4A_phos1/2"/>
</dbReference>
<dbReference type="EMBL" id="KB446542">
    <property type="protein sequence ID" value="EME41442.1"/>
    <property type="molecule type" value="Genomic_DNA"/>
</dbReference>
<dbReference type="eggNOG" id="ENOG502QRAQ">
    <property type="taxonomic scope" value="Eukaryota"/>
</dbReference>
<dbReference type="GO" id="GO:0003877">
    <property type="term" value="F:ATP:ADP adenylyltransferase activity"/>
    <property type="evidence" value="ECO:0007669"/>
    <property type="project" value="InterPro"/>
</dbReference>
<dbReference type="GO" id="GO:0009117">
    <property type="term" value="P:nucleotide metabolic process"/>
    <property type="evidence" value="ECO:0007669"/>
    <property type="project" value="InterPro"/>
</dbReference>
<dbReference type="InterPro" id="IPR036265">
    <property type="entry name" value="HIT-like_sf"/>
</dbReference>